<dbReference type="PROSITE" id="PS51257">
    <property type="entry name" value="PROKAR_LIPOPROTEIN"/>
    <property type="match status" value="1"/>
</dbReference>
<comment type="caution">
    <text evidence="1">The sequence shown here is derived from an EMBL/GenBank/DDBJ whole genome shotgun (WGS) entry which is preliminary data.</text>
</comment>
<reference evidence="1 2" key="1">
    <citation type="submission" date="2019-10" db="EMBL/GenBank/DDBJ databases">
        <title>Gracilibacillus salitolerans sp. nov., a moderate halophile isolated from a saline soil in northwest China.</title>
        <authorList>
            <person name="Gan L."/>
        </authorList>
    </citation>
    <scope>NUCLEOTIDE SEQUENCE [LARGE SCALE GENOMIC DNA]</scope>
    <source>
        <strain evidence="1 2">TP2-8</strain>
    </source>
</reference>
<gene>
    <name evidence="1" type="ORF">GH885_15310</name>
</gene>
<proteinExistence type="predicted"/>
<dbReference type="RefSeq" id="WP_153836246.1">
    <property type="nucleotide sequence ID" value="NZ_JBHUMW010000081.1"/>
</dbReference>
<evidence type="ECO:0000313" key="2">
    <source>
        <dbReference type="Proteomes" id="UP000435187"/>
    </source>
</evidence>
<sequence>MKVKTTLYAILTLLMLVGCQDDEDKDHVIEGRNAKKISVFEGVRGKGDTPIKILNEQEIQEFEDIVYNIPMSKDVSEDELTITHSFDLKYEENLLDGISLVLGNEKEKSYFFHGRDSYSERRIYEVSPEETSRLRELIEN</sequence>
<keyword evidence="2" id="KW-1185">Reference proteome</keyword>
<name>A0A6N7R041_9BACI</name>
<accession>A0A6N7R041</accession>
<protein>
    <submittedName>
        <fullName evidence="1">Uncharacterized protein</fullName>
    </submittedName>
</protein>
<evidence type="ECO:0000313" key="1">
    <source>
        <dbReference type="EMBL" id="MRI67688.1"/>
    </source>
</evidence>
<dbReference type="AlphaFoldDB" id="A0A6N7R041"/>
<organism evidence="1 2">
    <name type="scientific">Gracilibacillus thailandensis</name>
    <dbReference type="NCBI Taxonomy" id="563735"/>
    <lineage>
        <taxon>Bacteria</taxon>
        <taxon>Bacillati</taxon>
        <taxon>Bacillota</taxon>
        <taxon>Bacilli</taxon>
        <taxon>Bacillales</taxon>
        <taxon>Bacillaceae</taxon>
        <taxon>Gracilibacillus</taxon>
    </lineage>
</organism>
<dbReference type="Proteomes" id="UP000435187">
    <property type="component" value="Unassembled WGS sequence"/>
</dbReference>
<dbReference type="EMBL" id="WJEE01000038">
    <property type="protein sequence ID" value="MRI67688.1"/>
    <property type="molecule type" value="Genomic_DNA"/>
</dbReference>